<evidence type="ECO:0000313" key="10">
    <source>
        <dbReference type="EMBL" id="GGN00813.1"/>
    </source>
</evidence>
<feature type="chain" id="PRO_5037090483" evidence="8">
    <location>
        <begin position="27"/>
        <end position="1227"/>
    </location>
</feature>
<dbReference type="InterPro" id="IPR000209">
    <property type="entry name" value="Peptidase_S8/S53_dom"/>
</dbReference>
<dbReference type="PROSITE" id="PS51892">
    <property type="entry name" value="SUBTILASE"/>
    <property type="match status" value="1"/>
</dbReference>
<reference evidence="10" key="2">
    <citation type="submission" date="2020-09" db="EMBL/GenBank/DDBJ databases">
        <authorList>
            <person name="Sun Q."/>
            <person name="Zhou Y."/>
        </authorList>
    </citation>
    <scope>NUCLEOTIDE SEQUENCE</scope>
    <source>
        <strain evidence="10">CGMCC 4.7110</strain>
    </source>
</reference>
<dbReference type="PROSITE" id="PS00138">
    <property type="entry name" value="SUBTILASE_SER"/>
    <property type="match status" value="1"/>
</dbReference>
<dbReference type="Proteomes" id="UP000653411">
    <property type="component" value="Unassembled WGS sequence"/>
</dbReference>
<evidence type="ECO:0000256" key="5">
    <source>
        <dbReference type="PIRSR" id="PIRSR615500-1"/>
    </source>
</evidence>
<evidence type="ECO:0000256" key="7">
    <source>
        <dbReference type="RuleBase" id="RU003355"/>
    </source>
</evidence>
<feature type="active site" description="Charge relay system" evidence="5 6">
    <location>
        <position position="445"/>
    </location>
</feature>
<evidence type="ECO:0000256" key="8">
    <source>
        <dbReference type="SAM" id="SignalP"/>
    </source>
</evidence>
<dbReference type="SUPFAM" id="SSF52743">
    <property type="entry name" value="Subtilisin-like"/>
    <property type="match status" value="1"/>
</dbReference>
<comment type="similarity">
    <text evidence="1 6 7">Belongs to the peptidase S8 family.</text>
</comment>
<proteinExistence type="inferred from homology"/>
<dbReference type="PANTHER" id="PTHR43399">
    <property type="entry name" value="SUBTILISIN-RELATED"/>
    <property type="match status" value="1"/>
</dbReference>
<dbReference type="InterPro" id="IPR036852">
    <property type="entry name" value="Peptidase_S8/S53_dom_sf"/>
</dbReference>
<comment type="caution">
    <text evidence="10">The sequence shown here is derived from an EMBL/GenBank/DDBJ whole genome shotgun (WGS) entry which is preliminary data.</text>
</comment>
<dbReference type="AlphaFoldDB" id="A0A917XB29"/>
<dbReference type="PROSITE" id="PS00136">
    <property type="entry name" value="SUBTILASE_ASP"/>
    <property type="match status" value="1"/>
</dbReference>
<keyword evidence="11" id="KW-1185">Reference proteome</keyword>
<keyword evidence="8" id="KW-0732">Signal</keyword>
<accession>A0A917XB29</accession>
<dbReference type="EMBL" id="BMML01000004">
    <property type="protein sequence ID" value="GGN00813.1"/>
    <property type="molecule type" value="Genomic_DNA"/>
</dbReference>
<name>A0A917XB29_9ACTN</name>
<evidence type="ECO:0000256" key="4">
    <source>
        <dbReference type="ARBA" id="ARBA00022825"/>
    </source>
</evidence>
<keyword evidence="4 6" id="KW-0720">Serine protease</keyword>
<evidence type="ECO:0000313" key="11">
    <source>
        <dbReference type="Proteomes" id="UP000653411"/>
    </source>
</evidence>
<dbReference type="InterPro" id="IPR015500">
    <property type="entry name" value="Peptidase_S8_subtilisin-rel"/>
</dbReference>
<dbReference type="Gene3D" id="3.50.30.30">
    <property type="match status" value="1"/>
</dbReference>
<dbReference type="PROSITE" id="PS00137">
    <property type="entry name" value="SUBTILASE_HIS"/>
    <property type="match status" value="1"/>
</dbReference>
<evidence type="ECO:0000256" key="3">
    <source>
        <dbReference type="ARBA" id="ARBA00022801"/>
    </source>
</evidence>
<dbReference type="InterPro" id="IPR023827">
    <property type="entry name" value="Peptidase_S8_Asp-AS"/>
</dbReference>
<dbReference type="Gene3D" id="3.40.50.200">
    <property type="entry name" value="Peptidase S8/S53 domain"/>
    <property type="match status" value="1"/>
</dbReference>
<dbReference type="RefSeq" id="WP_189262492.1">
    <property type="nucleotide sequence ID" value="NZ_BMML01000004.1"/>
</dbReference>
<dbReference type="GO" id="GO:0004252">
    <property type="term" value="F:serine-type endopeptidase activity"/>
    <property type="evidence" value="ECO:0007669"/>
    <property type="project" value="UniProtKB-UniRule"/>
</dbReference>
<keyword evidence="2 6" id="KW-0645">Protease</keyword>
<evidence type="ECO:0000256" key="1">
    <source>
        <dbReference type="ARBA" id="ARBA00011073"/>
    </source>
</evidence>
<dbReference type="PANTHER" id="PTHR43399:SF4">
    <property type="entry name" value="CELL WALL-ASSOCIATED PROTEASE"/>
    <property type="match status" value="1"/>
</dbReference>
<dbReference type="CDD" id="cd07487">
    <property type="entry name" value="Peptidases_S8_1"/>
    <property type="match status" value="1"/>
</dbReference>
<dbReference type="PRINTS" id="PR00723">
    <property type="entry name" value="SUBTILISIN"/>
</dbReference>
<feature type="signal peptide" evidence="8">
    <location>
        <begin position="1"/>
        <end position="26"/>
    </location>
</feature>
<organism evidence="10 11">
    <name type="scientific">Streptomyces fuscichromogenes</name>
    <dbReference type="NCBI Taxonomy" id="1324013"/>
    <lineage>
        <taxon>Bacteria</taxon>
        <taxon>Bacillati</taxon>
        <taxon>Actinomycetota</taxon>
        <taxon>Actinomycetes</taxon>
        <taxon>Kitasatosporales</taxon>
        <taxon>Streptomycetaceae</taxon>
        <taxon>Streptomyces</taxon>
    </lineage>
</organism>
<reference evidence="10" key="1">
    <citation type="journal article" date="2014" name="Int. J. Syst. Evol. Microbiol.">
        <title>Complete genome sequence of Corynebacterium casei LMG S-19264T (=DSM 44701T), isolated from a smear-ripened cheese.</title>
        <authorList>
            <consortium name="US DOE Joint Genome Institute (JGI-PGF)"/>
            <person name="Walter F."/>
            <person name="Albersmeier A."/>
            <person name="Kalinowski J."/>
            <person name="Ruckert C."/>
        </authorList>
    </citation>
    <scope>NUCLEOTIDE SEQUENCE</scope>
    <source>
        <strain evidence="10">CGMCC 4.7110</strain>
    </source>
</reference>
<dbReference type="InterPro" id="IPR022398">
    <property type="entry name" value="Peptidase_S8_His-AS"/>
</dbReference>
<dbReference type="InterPro" id="IPR046450">
    <property type="entry name" value="PA_dom_sf"/>
</dbReference>
<feature type="domain" description="Peptidase S8/S53" evidence="9">
    <location>
        <begin position="226"/>
        <end position="492"/>
    </location>
</feature>
<keyword evidence="3 6" id="KW-0378">Hydrolase</keyword>
<dbReference type="InterPro" id="IPR051048">
    <property type="entry name" value="Peptidase_S8/S53_subtilisin"/>
</dbReference>
<feature type="active site" description="Charge relay system" evidence="5 6">
    <location>
        <position position="267"/>
    </location>
</feature>
<dbReference type="Pfam" id="PF00082">
    <property type="entry name" value="Peptidase_S8"/>
    <property type="match status" value="1"/>
</dbReference>
<evidence type="ECO:0000256" key="2">
    <source>
        <dbReference type="ARBA" id="ARBA00022670"/>
    </source>
</evidence>
<gene>
    <name evidence="10" type="ORF">GCM10011578_022590</name>
</gene>
<evidence type="ECO:0000259" key="9">
    <source>
        <dbReference type="Pfam" id="PF00082"/>
    </source>
</evidence>
<evidence type="ECO:0000256" key="6">
    <source>
        <dbReference type="PROSITE-ProRule" id="PRU01240"/>
    </source>
</evidence>
<dbReference type="SUPFAM" id="SSF52025">
    <property type="entry name" value="PA domain"/>
    <property type="match status" value="1"/>
</dbReference>
<dbReference type="GO" id="GO:0006508">
    <property type="term" value="P:proteolysis"/>
    <property type="evidence" value="ECO:0007669"/>
    <property type="project" value="UniProtKB-KW"/>
</dbReference>
<feature type="active site" description="Charge relay system" evidence="5 6">
    <location>
        <position position="235"/>
    </location>
</feature>
<protein>
    <submittedName>
        <fullName evidence="10">Peptidase</fullName>
    </submittedName>
</protein>
<dbReference type="InterPro" id="IPR023828">
    <property type="entry name" value="Peptidase_S8_Ser-AS"/>
</dbReference>
<sequence>MRRLHALWAVAGAAGLLAGAITPATAASGSPVTTPVTPLAGPSTTTPPQTVTLITGDTVTLTVGADGKNAVDVRRGKGREAATFLSSEKDGQVSVLPSDAIPLIRAGRLDPALFNVSQLVAQGYTDAKTGSTPVIATYGKGAETPEGARRMLALPGIDGAALSARKSTAFWSDIAPPLGTAPTAKAAKRLGDGIDKIWLDARVKASLDVSVPQIGAPEVWKAGYDGTGVKVAVLDTGVDLGHPDLAGKIADSESFVPDETVQDGFGHGTHVASTIVGSGAASGGRYKGVAPGAQLLVGKVLDNTGSGQSSWIIAGMEWAAHSGAKIVSMSLGGTASGPSDVLSETVDDLSAATGTLFVIAAGNAGPGEQTVGTPGIADSALTVGAVDKSDQLASFSSRGPRIGDYAIKPEITAPGVNITAARAAGTNMPGSTPVDDYYTTASGTSMATPHVAGTAALVAEAHPDWTGEQIKEALASTAKTNPDNSVFEQGDGRVDAVRAVEQGVFATPTLSFGEFEDGDTGAVEKDITYTNTTDKAVELKISSSLAALTLGADALTVPAHGTAALPVTVDPAQEAQGRYTGHVTASADGVQVTTGVGFQRAPKTYDLKLSIVDREGNPSAGASIYTLQELNGAYPDEYGFIGSGWTWRVPAGTYSIATWIPDRDAGGQAVGTSIVGNPEIKVDGDTAVVLDARKAVEIKPKTKEDSEFQGFSTNWYRSGPGSAWGLTYSQGFWTDHVYVAPTQQVTEGTLSFYAKFRLYAKELTASVISPQKTSLSSLYYCQTYEDFPLKFSGEHTVEAVDAGGGTAADFAGLDVKGKVAVVALGATERAQSALDNATKAGAGYLIAYRKTPGFWIEAVDRATTVPLMIATGEQGAALGSLLKTGKKVRLKLDSTPTSPYVYNLLAAQSGAITANQTYRLDKSDTVKRTARYFGATAGDMGADTLYTFRPWQRFGIETSVPTQLGTERDEYYYVDPDTRTWHVVYPKWDTLKGEWSPLRTFTEPGTESAEDWLRQVVRPGSSQEYGLSARDGDRLTFRVPELTDSTPGHYGAIDGIDNTAKGKLYADGQLVGDSTLGGYGTFDVAADRTAYRFELDVQRRAEWARYSTSTHTEWTFSSAHTDTKTALPLLTVGISPKRLDLLNRADSRHKVKIALPVANQLGSVQVSSLQAWVSYDDGTSWTEVKVKNGTARFRPAKGAETVSLRVRAADRDGNGIDQTVLRAFGLK</sequence>